<dbReference type="OrthoDB" id="9770415at2"/>
<dbReference type="EMBL" id="VSDO01000004">
    <property type="protein sequence ID" value="TYA11182.1"/>
    <property type="molecule type" value="Genomic_DNA"/>
</dbReference>
<dbReference type="GO" id="GO:0005524">
    <property type="term" value="F:ATP binding"/>
    <property type="evidence" value="ECO:0007669"/>
    <property type="project" value="UniProtKB-KW"/>
</dbReference>
<dbReference type="PANTHER" id="PTHR43394">
    <property type="entry name" value="ATP-DEPENDENT PERMEASE MDL1, MITOCHONDRIAL"/>
    <property type="match status" value="1"/>
</dbReference>
<dbReference type="AlphaFoldDB" id="A0A5D0CNA1"/>
<dbReference type="GO" id="GO:0016887">
    <property type="term" value="F:ATP hydrolysis activity"/>
    <property type="evidence" value="ECO:0007669"/>
    <property type="project" value="InterPro"/>
</dbReference>
<name>A0A5D0CNA1_9BACL</name>
<feature type="transmembrane region" description="Helical" evidence="7">
    <location>
        <begin position="236"/>
        <end position="258"/>
    </location>
</feature>
<dbReference type="SMART" id="SM00382">
    <property type="entry name" value="AAA"/>
    <property type="match status" value="1"/>
</dbReference>
<dbReference type="Proteomes" id="UP000325218">
    <property type="component" value="Unassembled WGS sequence"/>
</dbReference>
<protein>
    <submittedName>
        <fullName evidence="10">ABC transporter ATP-binding protein</fullName>
    </submittedName>
</protein>
<dbReference type="InterPro" id="IPR003439">
    <property type="entry name" value="ABC_transporter-like_ATP-bd"/>
</dbReference>
<dbReference type="InterPro" id="IPR017871">
    <property type="entry name" value="ABC_transporter-like_CS"/>
</dbReference>
<feature type="transmembrane region" description="Helical" evidence="7">
    <location>
        <begin position="159"/>
        <end position="177"/>
    </location>
</feature>
<dbReference type="CDD" id="cd07346">
    <property type="entry name" value="ABC_6TM_exporters"/>
    <property type="match status" value="1"/>
</dbReference>
<keyword evidence="3" id="KW-0547">Nucleotide-binding</keyword>
<reference evidence="10 11" key="1">
    <citation type="submission" date="2019-08" db="EMBL/GenBank/DDBJ databases">
        <title>Genome sequencing of Paenibacillus faecis DSM 23593(T).</title>
        <authorList>
            <person name="Kook J.-K."/>
            <person name="Park S.-N."/>
            <person name="Lim Y.K."/>
        </authorList>
    </citation>
    <scope>NUCLEOTIDE SEQUENCE [LARGE SCALE GENOMIC DNA]</scope>
    <source>
        <strain evidence="10 11">DSM 23593</strain>
    </source>
</reference>
<feature type="domain" description="ABC transporter" evidence="8">
    <location>
        <begin position="333"/>
        <end position="565"/>
    </location>
</feature>
<dbReference type="PANTHER" id="PTHR43394:SF1">
    <property type="entry name" value="ATP-BINDING CASSETTE SUB-FAMILY B MEMBER 10, MITOCHONDRIAL"/>
    <property type="match status" value="1"/>
</dbReference>
<dbReference type="RefSeq" id="WP_148454751.1">
    <property type="nucleotide sequence ID" value="NZ_VSDO01000004.1"/>
</dbReference>
<feature type="transmembrane region" description="Helical" evidence="7">
    <location>
        <begin position="56"/>
        <end position="76"/>
    </location>
</feature>
<evidence type="ECO:0000259" key="8">
    <source>
        <dbReference type="PROSITE" id="PS50893"/>
    </source>
</evidence>
<dbReference type="Pfam" id="PF00664">
    <property type="entry name" value="ABC_membrane"/>
    <property type="match status" value="1"/>
</dbReference>
<proteinExistence type="predicted"/>
<dbReference type="InterPro" id="IPR039421">
    <property type="entry name" value="Type_1_exporter"/>
</dbReference>
<keyword evidence="4 10" id="KW-0067">ATP-binding</keyword>
<evidence type="ECO:0000256" key="5">
    <source>
        <dbReference type="ARBA" id="ARBA00022989"/>
    </source>
</evidence>
<evidence type="ECO:0000256" key="7">
    <source>
        <dbReference type="SAM" id="Phobius"/>
    </source>
</evidence>
<evidence type="ECO:0000313" key="11">
    <source>
        <dbReference type="Proteomes" id="UP000325218"/>
    </source>
</evidence>
<keyword evidence="5 7" id="KW-1133">Transmembrane helix</keyword>
<dbReference type="InterPro" id="IPR036640">
    <property type="entry name" value="ABC1_TM_sf"/>
</dbReference>
<dbReference type="Pfam" id="PF00005">
    <property type="entry name" value="ABC_tran"/>
    <property type="match status" value="1"/>
</dbReference>
<evidence type="ECO:0000256" key="4">
    <source>
        <dbReference type="ARBA" id="ARBA00022840"/>
    </source>
</evidence>
<organism evidence="10 11">
    <name type="scientific">Paenibacillus faecis</name>
    <dbReference type="NCBI Taxonomy" id="862114"/>
    <lineage>
        <taxon>Bacteria</taxon>
        <taxon>Bacillati</taxon>
        <taxon>Bacillota</taxon>
        <taxon>Bacilli</taxon>
        <taxon>Bacillales</taxon>
        <taxon>Paenibacillaceae</taxon>
        <taxon>Paenibacillus</taxon>
    </lineage>
</organism>
<evidence type="ECO:0000259" key="9">
    <source>
        <dbReference type="PROSITE" id="PS50929"/>
    </source>
</evidence>
<dbReference type="GO" id="GO:0005886">
    <property type="term" value="C:plasma membrane"/>
    <property type="evidence" value="ECO:0007669"/>
    <property type="project" value="UniProtKB-SubCell"/>
</dbReference>
<dbReference type="GO" id="GO:0015421">
    <property type="term" value="F:ABC-type oligopeptide transporter activity"/>
    <property type="evidence" value="ECO:0007669"/>
    <property type="project" value="TreeGrafter"/>
</dbReference>
<sequence>MNKISRKIFILIKPYLGLELLGLLLTVLYTLCVFATPLASRYLIDDVLPNRSREGLLAGIGIFVAVMACQPTLGFAKDYLFRTITEKITYDLRTKLYGSVLRAPMTFFDTAKGGEVVSRIVNDGIGVSKFIGSIFISLIKDVFMIVMILAGMFMMSARISLLILGVYALFFALKFTVKHKFRKISLDIQQNNDAMCVAVSQTVASIATIKTFLSESYFLSRFDLILSKSLNDNRRYALYITLVNNLSSLLMVVCLSITYGYGTWLVMSTNLTLGAVISLSIYIQQLISPVNELINSYIEYQRIVPILDRIAEYDELPAEDWGDGRPVGPIADIRFKDVHFAYGNSKILNGVCFHLPGRGKFAFIGPSGGGKSTLIKLILGLYAPQRGEIIINSRDIGHIGVARLREQIGYISQEIDLYNVSILDNIRCGDADIADEAIKEACRKLKLDAKIASLDQGYHTIINERINLSGGERQRVAIARILVRNPSLYIFDEPTSALDPENERIITELLDEIAEDRVVIVIAHRLYTIENADRLFYLEDGHLTEFADYWEFTRYHTAAIRSNVPTNERGENVII</sequence>
<keyword evidence="2 7" id="KW-0812">Transmembrane</keyword>
<feature type="transmembrane region" description="Helical" evidence="7">
    <location>
        <begin position="130"/>
        <end position="153"/>
    </location>
</feature>
<keyword evidence="11" id="KW-1185">Reference proteome</keyword>
<feature type="transmembrane region" description="Helical" evidence="7">
    <location>
        <begin position="20"/>
        <end position="44"/>
    </location>
</feature>
<evidence type="ECO:0000256" key="1">
    <source>
        <dbReference type="ARBA" id="ARBA00004651"/>
    </source>
</evidence>
<evidence type="ECO:0000256" key="2">
    <source>
        <dbReference type="ARBA" id="ARBA00022692"/>
    </source>
</evidence>
<dbReference type="PROSITE" id="PS00211">
    <property type="entry name" value="ABC_TRANSPORTER_1"/>
    <property type="match status" value="1"/>
</dbReference>
<feature type="domain" description="ABC transmembrane type-1" evidence="9">
    <location>
        <begin position="20"/>
        <end position="302"/>
    </location>
</feature>
<dbReference type="SUPFAM" id="SSF90123">
    <property type="entry name" value="ABC transporter transmembrane region"/>
    <property type="match status" value="1"/>
</dbReference>
<dbReference type="Gene3D" id="1.20.1560.10">
    <property type="entry name" value="ABC transporter type 1, transmembrane domain"/>
    <property type="match status" value="1"/>
</dbReference>
<accession>A0A5D0CNA1</accession>
<evidence type="ECO:0000256" key="3">
    <source>
        <dbReference type="ARBA" id="ARBA00022741"/>
    </source>
</evidence>
<evidence type="ECO:0000313" key="10">
    <source>
        <dbReference type="EMBL" id="TYA11182.1"/>
    </source>
</evidence>
<dbReference type="PROSITE" id="PS50893">
    <property type="entry name" value="ABC_TRANSPORTER_2"/>
    <property type="match status" value="1"/>
</dbReference>
<dbReference type="InterPro" id="IPR011527">
    <property type="entry name" value="ABC1_TM_dom"/>
</dbReference>
<dbReference type="InterPro" id="IPR003593">
    <property type="entry name" value="AAA+_ATPase"/>
</dbReference>
<dbReference type="SUPFAM" id="SSF52540">
    <property type="entry name" value="P-loop containing nucleoside triphosphate hydrolases"/>
    <property type="match status" value="1"/>
</dbReference>
<comment type="subcellular location">
    <subcellularLocation>
        <location evidence="1">Cell membrane</location>
        <topology evidence="1">Multi-pass membrane protein</topology>
    </subcellularLocation>
</comment>
<dbReference type="PROSITE" id="PS50929">
    <property type="entry name" value="ABC_TM1F"/>
    <property type="match status" value="1"/>
</dbReference>
<comment type="caution">
    <text evidence="10">The sequence shown here is derived from an EMBL/GenBank/DDBJ whole genome shotgun (WGS) entry which is preliminary data.</text>
</comment>
<keyword evidence="6 7" id="KW-0472">Membrane</keyword>
<dbReference type="Gene3D" id="3.40.50.300">
    <property type="entry name" value="P-loop containing nucleotide triphosphate hydrolases"/>
    <property type="match status" value="1"/>
</dbReference>
<gene>
    <name evidence="10" type="ORF">FRY98_18505</name>
</gene>
<evidence type="ECO:0000256" key="6">
    <source>
        <dbReference type="ARBA" id="ARBA00023136"/>
    </source>
</evidence>
<dbReference type="InterPro" id="IPR027417">
    <property type="entry name" value="P-loop_NTPase"/>
</dbReference>